<keyword evidence="1" id="KW-0732">Signal</keyword>
<reference evidence="3" key="1">
    <citation type="journal article" date="2019" name="Int. J. Syst. Evol. Microbiol.">
        <title>The Global Catalogue of Microorganisms (GCM) 10K type strain sequencing project: providing services to taxonomists for standard genome sequencing and annotation.</title>
        <authorList>
            <consortium name="The Broad Institute Genomics Platform"/>
            <consortium name="The Broad Institute Genome Sequencing Center for Infectious Disease"/>
            <person name="Wu L."/>
            <person name="Ma J."/>
        </authorList>
    </citation>
    <scope>NUCLEOTIDE SEQUENCE [LARGE SCALE GENOMIC DNA]</scope>
    <source>
        <strain evidence="3">CGMCC 1.18578</strain>
    </source>
</reference>
<organism evidence="2 3">
    <name type="scientific">Cohnella yongneupensis</name>
    <dbReference type="NCBI Taxonomy" id="425006"/>
    <lineage>
        <taxon>Bacteria</taxon>
        <taxon>Bacillati</taxon>
        <taxon>Bacillota</taxon>
        <taxon>Bacilli</taxon>
        <taxon>Bacillales</taxon>
        <taxon>Paenibacillaceae</taxon>
        <taxon>Cohnella</taxon>
    </lineage>
</organism>
<keyword evidence="3" id="KW-1185">Reference proteome</keyword>
<sequence>MKVRALVFLISLFLLSSCGSTDSDRNKESEIAEKAELNTAEASTAVESEDEAIKSFVEGILTDGSYSAEVMVVGLPGAISKKMERVTRQMQESLAEHKEWYLNTIASLEEGEPMPYDERLGITEEEYTFVQQSDQYMKLIKQKDFKIRIRKDGEKISYRNDESPVLKEFTLDTRRNTISTELGEFTYDDEIVASDDQKVTGRWNGHAWRLEKGYEKAFQITIGKKEDSDQRILYIKLLEAGKERKEEFMLF</sequence>
<gene>
    <name evidence="2" type="ORF">ACFPQ4_04445</name>
</gene>
<dbReference type="Proteomes" id="UP001596108">
    <property type="component" value="Unassembled WGS sequence"/>
</dbReference>
<feature type="signal peptide" evidence="1">
    <location>
        <begin position="1"/>
        <end position="20"/>
    </location>
</feature>
<comment type="caution">
    <text evidence="2">The sequence shown here is derived from an EMBL/GenBank/DDBJ whole genome shotgun (WGS) entry which is preliminary data.</text>
</comment>
<evidence type="ECO:0008006" key="4">
    <source>
        <dbReference type="Google" id="ProtNLM"/>
    </source>
</evidence>
<name>A0ABW0QV66_9BACL</name>
<protein>
    <recommendedName>
        <fullName evidence="4">Lipoprotein</fullName>
    </recommendedName>
</protein>
<evidence type="ECO:0000313" key="2">
    <source>
        <dbReference type="EMBL" id="MFC5528703.1"/>
    </source>
</evidence>
<evidence type="ECO:0000256" key="1">
    <source>
        <dbReference type="SAM" id="SignalP"/>
    </source>
</evidence>
<dbReference type="EMBL" id="JBHSNC010000012">
    <property type="protein sequence ID" value="MFC5528703.1"/>
    <property type="molecule type" value="Genomic_DNA"/>
</dbReference>
<evidence type="ECO:0000313" key="3">
    <source>
        <dbReference type="Proteomes" id="UP001596108"/>
    </source>
</evidence>
<proteinExistence type="predicted"/>
<dbReference type="PROSITE" id="PS51257">
    <property type="entry name" value="PROKAR_LIPOPROTEIN"/>
    <property type="match status" value="1"/>
</dbReference>
<dbReference type="RefSeq" id="WP_378110564.1">
    <property type="nucleotide sequence ID" value="NZ_JBHSNC010000012.1"/>
</dbReference>
<feature type="chain" id="PRO_5045457003" description="Lipoprotein" evidence="1">
    <location>
        <begin position="21"/>
        <end position="251"/>
    </location>
</feature>
<accession>A0ABW0QV66</accession>